<comment type="caution">
    <text evidence="1">The sequence shown here is derived from an EMBL/GenBank/DDBJ whole genome shotgun (WGS) entry which is preliminary data.</text>
</comment>
<sequence>MQSNSSSSGALAALCGAENEIEISKLVSPAGAASNLAVFNLSLNCWLHILSKESSLDLHADSANLAVGQAQDFL</sequence>
<organism evidence="1 2">
    <name type="scientific">Eleginops maclovinus</name>
    <name type="common">Patagonian blennie</name>
    <name type="synonym">Eleginus maclovinus</name>
    <dbReference type="NCBI Taxonomy" id="56733"/>
    <lineage>
        <taxon>Eukaryota</taxon>
        <taxon>Metazoa</taxon>
        <taxon>Chordata</taxon>
        <taxon>Craniata</taxon>
        <taxon>Vertebrata</taxon>
        <taxon>Euteleostomi</taxon>
        <taxon>Actinopterygii</taxon>
        <taxon>Neopterygii</taxon>
        <taxon>Teleostei</taxon>
        <taxon>Neoteleostei</taxon>
        <taxon>Acanthomorphata</taxon>
        <taxon>Eupercaria</taxon>
        <taxon>Perciformes</taxon>
        <taxon>Notothenioidei</taxon>
        <taxon>Eleginopidae</taxon>
        <taxon>Eleginops</taxon>
    </lineage>
</organism>
<evidence type="ECO:0000313" key="1">
    <source>
        <dbReference type="EMBL" id="KAK5859838.1"/>
    </source>
</evidence>
<dbReference type="AlphaFoldDB" id="A0AAN8ALY4"/>
<evidence type="ECO:0000313" key="2">
    <source>
        <dbReference type="Proteomes" id="UP001346869"/>
    </source>
</evidence>
<gene>
    <name evidence="1" type="ORF">PBY51_021362</name>
</gene>
<reference evidence="1 2" key="1">
    <citation type="journal article" date="2023" name="Genes (Basel)">
        <title>Chromosome-Level Genome Assembly and Circadian Gene Repertoire of the Patagonia Blennie Eleginops maclovinus-The Closest Ancestral Proxy of Antarctic Cryonotothenioids.</title>
        <authorList>
            <person name="Cheng C.C."/>
            <person name="Rivera-Colon A.G."/>
            <person name="Minhas B.F."/>
            <person name="Wilson L."/>
            <person name="Rayamajhi N."/>
            <person name="Vargas-Chacoff L."/>
            <person name="Catchen J.M."/>
        </authorList>
    </citation>
    <scope>NUCLEOTIDE SEQUENCE [LARGE SCALE GENOMIC DNA]</scope>
    <source>
        <strain evidence="1">JMC-PN-2008</strain>
    </source>
</reference>
<accession>A0AAN8ALY4</accession>
<dbReference type="Proteomes" id="UP001346869">
    <property type="component" value="Unassembled WGS sequence"/>
</dbReference>
<keyword evidence="2" id="KW-1185">Reference proteome</keyword>
<proteinExistence type="predicted"/>
<dbReference type="EMBL" id="JAUZQC010000014">
    <property type="protein sequence ID" value="KAK5859838.1"/>
    <property type="molecule type" value="Genomic_DNA"/>
</dbReference>
<name>A0AAN8ALY4_ELEMC</name>
<protein>
    <submittedName>
        <fullName evidence="1">Uncharacterized protein</fullName>
    </submittedName>
</protein>
<reference evidence="1 2" key="2">
    <citation type="journal article" date="2023" name="Mol. Biol. Evol.">
        <title>Genomics of Secondarily Temperate Adaptation in the Only Non-Antarctic Icefish.</title>
        <authorList>
            <person name="Rivera-Colon A.G."/>
            <person name="Rayamajhi N."/>
            <person name="Minhas B.F."/>
            <person name="Madrigal G."/>
            <person name="Bilyk K.T."/>
            <person name="Yoon V."/>
            <person name="Hune M."/>
            <person name="Gregory S."/>
            <person name="Cheng C.H.C."/>
            <person name="Catchen J.M."/>
        </authorList>
    </citation>
    <scope>NUCLEOTIDE SEQUENCE [LARGE SCALE GENOMIC DNA]</scope>
    <source>
        <strain evidence="1">JMC-PN-2008</strain>
    </source>
</reference>